<name>A0A4R5USU8_9BACT</name>
<dbReference type="Proteomes" id="UP000295438">
    <property type="component" value="Unassembled WGS sequence"/>
</dbReference>
<evidence type="ECO:0008006" key="3">
    <source>
        <dbReference type="Google" id="ProtNLM"/>
    </source>
</evidence>
<protein>
    <recommendedName>
        <fullName evidence="3">Glycoside hydrolase</fullName>
    </recommendedName>
</protein>
<dbReference type="AlphaFoldDB" id="A0A4R5USU8"/>
<organism evidence="1 2">
    <name type="scientific">Algoriphagus formosus</name>
    <dbReference type="NCBI Taxonomy" id="2007308"/>
    <lineage>
        <taxon>Bacteria</taxon>
        <taxon>Pseudomonadati</taxon>
        <taxon>Bacteroidota</taxon>
        <taxon>Cytophagia</taxon>
        <taxon>Cytophagales</taxon>
        <taxon>Cyclobacteriaceae</taxon>
        <taxon>Algoriphagus</taxon>
    </lineage>
</organism>
<comment type="caution">
    <text evidence="1">The sequence shown here is derived from an EMBL/GenBank/DDBJ whole genome shotgun (WGS) entry which is preliminary data.</text>
</comment>
<accession>A0A4R5USU8</accession>
<keyword evidence="2" id="KW-1185">Reference proteome</keyword>
<dbReference type="InterPro" id="IPR055151">
    <property type="entry name" value="GH113"/>
</dbReference>
<dbReference type="Pfam" id="PF22612">
    <property type="entry name" value="GH113"/>
    <property type="match status" value="1"/>
</dbReference>
<dbReference type="SUPFAM" id="SSF51445">
    <property type="entry name" value="(Trans)glycosidases"/>
    <property type="match status" value="1"/>
</dbReference>
<proteinExistence type="predicted"/>
<dbReference type="Gene3D" id="3.20.20.80">
    <property type="entry name" value="Glycosidases"/>
    <property type="match status" value="1"/>
</dbReference>
<evidence type="ECO:0000313" key="2">
    <source>
        <dbReference type="Proteomes" id="UP000295438"/>
    </source>
</evidence>
<dbReference type="CDD" id="cd19608">
    <property type="entry name" value="GH113_mannanase-like"/>
    <property type="match status" value="1"/>
</dbReference>
<gene>
    <name evidence="1" type="ORF">E1898_18075</name>
</gene>
<evidence type="ECO:0000313" key="1">
    <source>
        <dbReference type="EMBL" id="TDK42075.1"/>
    </source>
</evidence>
<dbReference type="EMBL" id="SMUW01000037">
    <property type="protein sequence ID" value="TDK42075.1"/>
    <property type="molecule type" value="Genomic_DNA"/>
</dbReference>
<reference evidence="1 2" key="1">
    <citation type="submission" date="2019-03" db="EMBL/GenBank/DDBJ databases">
        <title>Algoriphagus aquimaris sp. nov., isolated form marine sediment in Pohang, Korea.</title>
        <authorList>
            <person name="Kim J."/>
            <person name="Yoon S.-H."/>
            <person name="Lee S.-S."/>
        </authorList>
    </citation>
    <scope>NUCLEOTIDE SEQUENCE [LARGE SCALE GENOMIC DNA]</scope>
    <source>
        <strain evidence="1 2">F21</strain>
    </source>
</reference>
<dbReference type="InterPro" id="IPR017853">
    <property type="entry name" value="GH"/>
</dbReference>
<sequence length="327" mass="37753">MGLWVLEAEPILPSVNEKLKGVCWVGSRQPLQGGELAALRNIGANAISQTPFGWQADKNKPEIRWSLDAERQWWGESARGIRATADSSINLGISNMLKPHLWARGSWPGEIKMNSEEDWVLWFENYKSFIVDYAKLAAELDFPILCIGTELEKTVHRRTDWLEIISSIREVYKGKLIYAANFTEFEHVTFWDELDYIGIQAYFPIGEGQEPDLNQLKKGWKNPLASIEKLVRNYQLPVIFTEIGYCNTADAAAEPWVWPNERKESPLSEEVQARCYQAFFETAWKKPWLAGVYFWKWYPEGKRRDPDFSPQGLKAQEILEVNFLTVD</sequence>